<evidence type="ECO:0000313" key="1">
    <source>
        <dbReference type="EMBL" id="PON42210.1"/>
    </source>
</evidence>
<dbReference type="EMBL" id="JXTB01000397">
    <property type="protein sequence ID" value="PON42210.1"/>
    <property type="molecule type" value="Genomic_DNA"/>
</dbReference>
<reference evidence="2" key="1">
    <citation type="submission" date="2016-06" db="EMBL/GenBank/DDBJ databases">
        <title>Parallel loss of symbiosis genes in relatives of nitrogen-fixing non-legume Parasponia.</title>
        <authorList>
            <person name="Van Velzen R."/>
            <person name="Holmer R."/>
            <person name="Bu F."/>
            <person name="Rutten L."/>
            <person name="Van Zeijl A."/>
            <person name="Liu W."/>
            <person name="Santuari L."/>
            <person name="Cao Q."/>
            <person name="Sharma T."/>
            <person name="Shen D."/>
            <person name="Roswanjaya Y."/>
            <person name="Wardhani T."/>
            <person name="Kalhor M.S."/>
            <person name="Jansen J."/>
            <person name="Van den Hoogen J."/>
            <person name="Gungor B."/>
            <person name="Hartog M."/>
            <person name="Hontelez J."/>
            <person name="Verver J."/>
            <person name="Yang W.-C."/>
            <person name="Schijlen E."/>
            <person name="Repin R."/>
            <person name="Schilthuizen M."/>
            <person name="Schranz E."/>
            <person name="Heidstra R."/>
            <person name="Miyata K."/>
            <person name="Fedorova E."/>
            <person name="Kohlen W."/>
            <person name="Bisseling T."/>
            <person name="Smit S."/>
            <person name="Geurts R."/>
        </authorList>
    </citation>
    <scope>NUCLEOTIDE SEQUENCE [LARGE SCALE GENOMIC DNA]</scope>
    <source>
        <strain evidence="2">cv. WU1-14</strain>
    </source>
</reference>
<sequence length="77" mass="8455">MDGGSSFIKFGSKIDVVGGSNEALMAVNVFAEVHSIPPSECSRRNQSVPEGIISHIWALARHTLFTNTRRTIQIYHA</sequence>
<organism evidence="1 2">
    <name type="scientific">Parasponia andersonii</name>
    <name type="common">Sponia andersonii</name>
    <dbReference type="NCBI Taxonomy" id="3476"/>
    <lineage>
        <taxon>Eukaryota</taxon>
        <taxon>Viridiplantae</taxon>
        <taxon>Streptophyta</taxon>
        <taxon>Embryophyta</taxon>
        <taxon>Tracheophyta</taxon>
        <taxon>Spermatophyta</taxon>
        <taxon>Magnoliopsida</taxon>
        <taxon>eudicotyledons</taxon>
        <taxon>Gunneridae</taxon>
        <taxon>Pentapetalae</taxon>
        <taxon>rosids</taxon>
        <taxon>fabids</taxon>
        <taxon>Rosales</taxon>
        <taxon>Cannabaceae</taxon>
        <taxon>Parasponia</taxon>
    </lineage>
</organism>
<dbReference type="AlphaFoldDB" id="A0A2P5B076"/>
<feature type="non-terminal residue" evidence="1">
    <location>
        <position position="77"/>
    </location>
</feature>
<proteinExistence type="predicted"/>
<name>A0A2P5B076_PARAD</name>
<accession>A0A2P5B076</accession>
<dbReference type="Proteomes" id="UP000237105">
    <property type="component" value="Unassembled WGS sequence"/>
</dbReference>
<comment type="caution">
    <text evidence="1">The sequence shown here is derived from an EMBL/GenBank/DDBJ whole genome shotgun (WGS) entry which is preliminary data.</text>
</comment>
<protein>
    <submittedName>
        <fullName evidence="1">Uncharacterized protein</fullName>
    </submittedName>
</protein>
<keyword evidence="2" id="KW-1185">Reference proteome</keyword>
<gene>
    <name evidence="1" type="ORF">PanWU01x14_283880</name>
</gene>
<evidence type="ECO:0000313" key="2">
    <source>
        <dbReference type="Proteomes" id="UP000237105"/>
    </source>
</evidence>